<organism evidence="3 4">
    <name type="scientific">Xylanibacillus composti</name>
    <dbReference type="NCBI Taxonomy" id="1572762"/>
    <lineage>
        <taxon>Bacteria</taxon>
        <taxon>Bacillati</taxon>
        <taxon>Bacillota</taxon>
        <taxon>Bacilli</taxon>
        <taxon>Bacillales</taxon>
        <taxon>Paenibacillaceae</taxon>
        <taxon>Xylanibacillus</taxon>
    </lineage>
</organism>
<keyword evidence="2" id="KW-1133">Transmembrane helix</keyword>
<keyword evidence="1 2" id="KW-0472">Membrane</keyword>
<dbReference type="GO" id="GO:0016020">
    <property type="term" value="C:membrane"/>
    <property type="evidence" value="ECO:0007669"/>
    <property type="project" value="InterPro"/>
</dbReference>
<proteinExistence type="predicted"/>
<dbReference type="Pfam" id="PF03323">
    <property type="entry name" value="GerA"/>
    <property type="match status" value="1"/>
</dbReference>
<keyword evidence="2" id="KW-0812">Transmembrane</keyword>
<evidence type="ECO:0000313" key="3">
    <source>
        <dbReference type="EMBL" id="GIQ68989.1"/>
    </source>
</evidence>
<name>A0A8J4M1T9_9BACL</name>
<protein>
    <submittedName>
        <fullName evidence="3">Uncharacterized protein</fullName>
    </submittedName>
</protein>
<evidence type="ECO:0000256" key="2">
    <source>
        <dbReference type="SAM" id="Phobius"/>
    </source>
</evidence>
<keyword evidence="4" id="KW-1185">Reference proteome</keyword>
<evidence type="ECO:0000256" key="1">
    <source>
        <dbReference type="ARBA" id="ARBA00023136"/>
    </source>
</evidence>
<dbReference type="EMBL" id="BOVK01000022">
    <property type="protein sequence ID" value="GIQ68989.1"/>
    <property type="molecule type" value="Genomic_DNA"/>
</dbReference>
<dbReference type="InterPro" id="IPR004995">
    <property type="entry name" value="Spore_Ger"/>
</dbReference>
<dbReference type="AlphaFoldDB" id="A0A8J4M1T9"/>
<dbReference type="Proteomes" id="UP000677918">
    <property type="component" value="Unassembled WGS sequence"/>
</dbReference>
<accession>A0A8J4M1T9</accession>
<dbReference type="GO" id="GO:0009847">
    <property type="term" value="P:spore germination"/>
    <property type="evidence" value="ECO:0007669"/>
    <property type="project" value="InterPro"/>
</dbReference>
<evidence type="ECO:0000313" key="4">
    <source>
        <dbReference type="Proteomes" id="UP000677918"/>
    </source>
</evidence>
<sequence length="58" mass="6712">MILMATFLFGLLGVMIGFIGLLYYMCNLRSYGQPYLKLFTKEKPLPEGKQERSRSSLF</sequence>
<gene>
    <name evidence="3" type="ORF">XYCOK13_18130</name>
</gene>
<comment type="caution">
    <text evidence="3">The sequence shown here is derived from an EMBL/GenBank/DDBJ whole genome shotgun (WGS) entry which is preliminary data.</text>
</comment>
<feature type="transmembrane region" description="Helical" evidence="2">
    <location>
        <begin position="6"/>
        <end position="26"/>
    </location>
</feature>
<reference evidence="3" key="1">
    <citation type="submission" date="2021-04" db="EMBL/GenBank/DDBJ databases">
        <title>Draft genome sequence of Xylanibacillus composti strain K13.</title>
        <authorList>
            <person name="Uke A."/>
            <person name="Chhe C."/>
            <person name="Baramee S."/>
            <person name="Kosugi A."/>
        </authorList>
    </citation>
    <scope>NUCLEOTIDE SEQUENCE</scope>
    <source>
        <strain evidence="3">K13</strain>
    </source>
</reference>